<keyword evidence="1" id="KW-0175">Coiled coil</keyword>
<proteinExistence type="predicted"/>
<organism evidence="2 3">
    <name type="scientific">Termititenax aidoneus</name>
    <dbReference type="NCBI Taxonomy" id="2218524"/>
    <lineage>
        <taxon>Bacteria</taxon>
        <taxon>Bacillati</taxon>
        <taxon>Candidatus Margulisiibacteriota</taxon>
        <taxon>Candidatus Termititenacia</taxon>
        <taxon>Candidatus Termititenacales</taxon>
        <taxon>Candidatus Termititenacaceae</taxon>
        <taxon>Candidatus Termititenax</taxon>
    </lineage>
</organism>
<evidence type="ECO:0000313" key="3">
    <source>
        <dbReference type="Proteomes" id="UP000269352"/>
    </source>
</evidence>
<accession>A0A388TAN5</accession>
<gene>
    <name evidence="2" type="ORF">NO1_0245</name>
</gene>
<comment type="caution">
    <text evidence="2">The sequence shown here is derived from an EMBL/GenBank/DDBJ whole genome shotgun (WGS) entry which is preliminary data.</text>
</comment>
<dbReference type="Proteomes" id="UP000269352">
    <property type="component" value="Unassembled WGS sequence"/>
</dbReference>
<sequence length="826" mass="92519">MRFLFCSVTLDPALLSGFQPSEINDIQMYLDDEDEAGLRDFLSNKWNDDKRVNNFIDAHKYAFSASLENTNNVEEFFKSAASQSGKNEGAQGSSEEIGLNGSINTKHLLQNFTDQQIEDLGFNNRNEFEKWVLEHATNGDPYKIKNLCENLQTILKDPTLTRTTFLLMNTFYYDDSVGSQLIGEITSNPILPENMFNVIRKYSSIIGREAIAHRETQHYGIELLDFLLSPNLSPNNPFFGLQRDIQKLLASKGFNLPLTDAQIKAIQDLYDVYSDPNASEETVRQAIETFNKLFHTSPDDHAQIQSNFTRNTENLSEKEAEILAPSIKKANQAAIRNQRVFASMGSAWQNAADAAGKLVTATNNILEKIITAHSAQNTDKDLRAAALGDSPIPTEGGIVGNASDSLTAASPLNQEKLFQLLREGQADTDTEALDQKIADNLEAAKKELEDAIAANDQTRKAQNKITAARAKIAALENLQFAARLFALARLPETASNPETRQHILKCAEKLLTLLSQFTEKNSVELESVSANILNAPPAILPNVPSSVLSNVPPNTPSQSAEILQTLEQTGVEQRAAVQILSILSANVPYQFMESILNSIIVNQPKETLTLVVSLIIELRKIQETQKINFEESVKYLEEMIKPLSVKLWEAEITIAEYYQLKEEYYTALDDKNETSSELRGKIITLLKSLGYGEEYEYEDEKNWDKLIARLERETGHLETSFETVKNKYAILDDIVAEQTKRLDEIKEMLSSGNIDAVLERNDLSKPEIELVKRVLARKLASAQPEELKRLAEKTASPELKTFIENLVKTAEQREEMLNPQLEPVTP</sequence>
<evidence type="ECO:0000256" key="1">
    <source>
        <dbReference type="SAM" id="Coils"/>
    </source>
</evidence>
<protein>
    <submittedName>
        <fullName evidence="2">Uncharacterized protein</fullName>
    </submittedName>
</protein>
<dbReference type="AlphaFoldDB" id="A0A388TAN5"/>
<reference evidence="2 3" key="1">
    <citation type="journal article" date="2019" name="ISME J.">
        <title>Genome analyses of uncultured TG2/ZB3 bacteria in 'Margulisbacteria' specifically attached to ectosymbiotic spirochetes of protists in the termite gut.</title>
        <authorList>
            <person name="Utami Y.D."/>
            <person name="Kuwahara H."/>
            <person name="Igai K."/>
            <person name="Murakami T."/>
            <person name="Sugaya K."/>
            <person name="Morikawa T."/>
            <person name="Nagura Y."/>
            <person name="Yuki M."/>
            <person name="Deevong P."/>
            <person name="Inoue T."/>
            <person name="Kihara K."/>
            <person name="Lo N."/>
            <person name="Yamada A."/>
            <person name="Ohkuma M."/>
            <person name="Hongoh Y."/>
        </authorList>
    </citation>
    <scope>NUCLEOTIDE SEQUENCE [LARGE SCALE GENOMIC DNA]</scope>
    <source>
        <strain evidence="2">NkOx7-01</strain>
    </source>
</reference>
<keyword evidence="3" id="KW-1185">Reference proteome</keyword>
<name>A0A388TAN5_TERA1</name>
<evidence type="ECO:0000313" key="2">
    <source>
        <dbReference type="EMBL" id="GBR72754.1"/>
    </source>
</evidence>
<feature type="coiled-coil region" evidence="1">
    <location>
        <begin position="438"/>
        <end position="478"/>
    </location>
</feature>
<dbReference type="EMBL" id="BGZN01000002">
    <property type="protein sequence ID" value="GBR72754.1"/>
    <property type="molecule type" value="Genomic_DNA"/>
</dbReference>